<evidence type="ECO:0000313" key="8">
    <source>
        <dbReference type="EnsemblPlants" id="Kaladp0087s0034.1.v1.1"/>
    </source>
</evidence>
<evidence type="ECO:0000256" key="3">
    <source>
        <dbReference type="ARBA" id="ARBA00022679"/>
    </source>
</evidence>
<evidence type="ECO:0000313" key="9">
    <source>
        <dbReference type="Proteomes" id="UP000594263"/>
    </source>
</evidence>
<keyword evidence="7" id="KW-0812">Transmembrane</keyword>
<dbReference type="InterPro" id="IPR003406">
    <property type="entry name" value="Glyco_trans_14"/>
</dbReference>
<keyword evidence="2" id="KW-0328">Glycosyltransferase</keyword>
<keyword evidence="5" id="KW-0325">Glycoprotein</keyword>
<dbReference type="Gramene" id="Kaladp0087s0034.1.v1.1">
    <property type="protein sequence ID" value="Kaladp0087s0034.1.v1.1"/>
    <property type="gene ID" value="Kaladp0087s0034.v1.1"/>
</dbReference>
<keyword evidence="7" id="KW-1133">Transmembrane helix</keyword>
<dbReference type="InterPro" id="IPR044174">
    <property type="entry name" value="BC10-like"/>
</dbReference>
<comment type="subcellular location">
    <subcellularLocation>
        <location evidence="1">Membrane</location>
        <topology evidence="1">Single-pass type II membrane protein</topology>
    </subcellularLocation>
</comment>
<protein>
    <recommendedName>
        <fullName evidence="10">Core-2/I-branching beta-1,6-N-acetylglucosaminyltransferase family protein</fullName>
    </recommendedName>
</protein>
<evidence type="ECO:0000256" key="6">
    <source>
        <dbReference type="SAM" id="MobiDB-lite"/>
    </source>
</evidence>
<proteinExistence type="predicted"/>
<organism evidence="8 9">
    <name type="scientific">Kalanchoe fedtschenkoi</name>
    <name type="common">Lavender scallops</name>
    <name type="synonym">South American air plant</name>
    <dbReference type="NCBI Taxonomy" id="63787"/>
    <lineage>
        <taxon>Eukaryota</taxon>
        <taxon>Viridiplantae</taxon>
        <taxon>Streptophyta</taxon>
        <taxon>Embryophyta</taxon>
        <taxon>Tracheophyta</taxon>
        <taxon>Spermatophyta</taxon>
        <taxon>Magnoliopsida</taxon>
        <taxon>eudicotyledons</taxon>
        <taxon>Gunneridae</taxon>
        <taxon>Pentapetalae</taxon>
        <taxon>Saxifragales</taxon>
        <taxon>Crassulaceae</taxon>
        <taxon>Kalanchoe</taxon>
    </lineage>
</organism>
<dbReference type="Pfam" id="PF02485">
    <property type="entry name" value="Branch"/>
    <property type="match status" value="1"/>
</dbReference>
<dbReference type="Proteomes" id="UP000594263">
    <property type="component" value="Unplaced"/>
</dbReference>
<keyword evidence="3" id="KW-0808">Transferase</keyword>
<accession>A0A7N1A579</accession>
<dbReference type="GO" id="GO:0016020">
    <property type="term" value="C:membrane"/>
    <property type="evidence" value="ECO:0007669"/>
    <property type="project" value="UniProtKB-SubCell"/>
</dbReference>
<sequence length="407" mass="46128">MKSEQQQSASNLSLFISHFNLHKLVLNFLLCAIIAAATLLLILSSYIKDYVPAVIRFDQASTNTHAYYELRRYFQTPPPPSQPPPPSPSPSPLPPPPPPPSPPNRPAQTPIHHMEDEQLLKRASMQPKDTSGVIPKVAFLFLTREGLGLRPLWEKFFEGHQGLFSIYVHSSPSYNTTVPESSVFHGRWIPSKEVQWGQFSMVEAERRLLANALLDSSNKRFALLSETTIPLFNFSTIYNYLTNSTKSFVEVYDLDNAVGRGRYNRRMSPTVSLGQWRKGSQWFEMDQGLAIQVVSDQKYFPVFSEFCQPPCYGDEHYLPTFVHIMAPDRTSGRTVTWADWSKPGPHPASFSGKQVTEEFLNWLRNGSKCEYNGAETSTCFLFSRKFKPDALDALLRVAPRILGFDTV</sequence>
<dbReference type="GO" id="GO:0016757">
    <property type="term" value="F:glycosyltransferase activity"/>
    <property type="evidence" value="ECO:0007669"/>
    <property type="project" value="UniProtKB-KW"/>
</dbReference>
<dbReference type="PANTHER" id="PTHR31042:SF131">
    <property type="entry name" value="CORE-2_I-BRANCHING BETA-1,6-N-ACETYLGLUCOSAMINYLTRANSFERASE FAMILY PROTEIN"/>
    <property type="match status" value="1"/>
</dbReference>
<dbReference type="PANTHER" id="PTHR31042">
    <property type="entry name" value="CORE-2/I-BRANCHING BETA-1,6-N-ACETYLGLUCOSAMINYLTRANSFERASE FAMILY PROTEIN-RELATED"/>
    <property type="match status" value="1"/>
</dbReference>
<feature type="region of interest" description="Disordered" evidence="6">
    <location>
        <begin position="74"/>
        <end position="110"/>
    </location>
</feature>
<reference evidence="8" key="1">
    <citation type="submission" date="2021-01" db="UniProtKB">
        <authorList>
            <consortium name="EnsemblPlants"/>
        </authorList>
    </citation>
    <scope>IDENTIFICATION</scope>
</reference>
<dbReference type="AlphaFoldDB" id="A0A7N1A579"/>
<evidence type="ECO:0000256" key="5">
    <source>
        <dbReference type="ARBA" id="ARBA00023180"/>
    </source>
</evidence>
<evidence type="ECO:0000256" key="7">
    <source>
        <dbReference type="SAM" id="Phobius"/>
    </source>
</evidence>
<name>A0A7N1A579_KALFE</name>
<keyword evidence="4 7" id="KW-0472">Membrane</keyword>
<feature type="compositionally biased region" description="Pro residues" evidence="6">
    <location>
        <begin position="76"/>
        <end position="105"/>
    </location>
</feature>
<evidence type="ECO:0000256" key="2">
    <source>
        <dbReference type="ARBA" id="ARBA00022676"/>
    </source>
</evidence>
<dbReference type="EnsemblPlants" id="Kaladp0087s0034.1.v1.1">
    <property type="protein sequence ID" value="Kaladp0087s0034.1.v1.1"/>
    <property type="gene ID" value="Kaladp0087s0034.v1.1"/>
</dbReference>
<dbReference type="OMA" id="WGMVSMV"/>
<evidence type="ECO:0008006" key="10">
    <source>
        <dbReference type="Google" id="ProtNLM"/>
    </source>
</evidence>
<feature type="transmembrane region" description="Helical" evidence="7">
    <location>
        <begin position="24"/>
        <end position="47"/>
    </location>
</feature>
<keyword evidence="9" id="KW-1185">Reference proteome</keyword>
<evidence type="ECO:0000256" key="4">
    <source>
        <dbReference type="ARBA" id="ARBA00023136"/>
    </source>
</evidence>
<evidence type="ECO:0000256" key="1">
    <source>
        <dbReference type="ARBA" id="ARBA00004606"/>
    </source>
</evidence>